<keyword evidence="6" id="KW-1185">Reference proteome</keyword>
<dbReference type="Gene3D" id="3.90.550.10">
    <property type="entry name" value="Spore Coat Polysaccharide Biosynthesis Protein SpsA, Chain A"/>
    <property type="match status" value="1"/>
</dbReference>
<dbReference type="Proteomes" id="UP001596267">
    <property type="component" value="Unassembled WGS sequence"/>
</dbReference>
<evidence type="ECO:0000259" key="4">
    <source>
        <dbReference type="Pfam" id="PF00535"/>
    </source>
</evidence>
<evidence type="ECO:0000256" key="1">
    <source>
        <dbReference type="ARBA" id="ARBA00006739"/>
    </source>
</evidence>
<keyword evidence="2 5" id="KW-0328">Glycosyltransferase</keyword>
<sequence length="333" mass="38942">MNEKKVSIIIPVYNCEKYLDQCLMSVVNQTMDSIEIVLVNDGSTDNSQAVIDKFASKYDCITSLAQKNSGQGMARNRALDIVTGEYVMFLDGDDYIETDTVKYLYELAKKDQLDIVVYNWKKVDRSGRPLESTDHADFDEKNMDSQELIYQFLTNNQQLIEGFSWNKFIRREIFETNHIRFPLMKFEDIPTMFNVLSYVQRGKYINKNIYNYVSHNASTVHSMGKQSLEDFLSSINMVGDILDTREMKAKFENDYFVYKANQLLREFGRSFNTISASTYLTERYKQNLDQLTIGKWMKSSHYSDYKLIIKMLCYKLGLLQLLIKAYHKIKPIN</sequence>
<dbReference type="CDD" id="cd00761">
    <property type="entry name" value="Glyco_tranf_GTA_type"/>
    <property type="match status" value="1"/>
</dbReference>
<dbReference type="PANTHER" id="PTHR22916">
    <property type="entry name" value="GLYCOSYLTRANSFERASE"/>
    <property type="match status" value="1"/>
</dbReference>
<feature type="domain" description="Glycosyltransferase 2-like" evidence="4">
    <location>
        <begin position="7"/>
        <end position="175"/>
    </location>
</feature>
<name>A0ABW1WCU6_9BACL</name>
<proteinExistence type="inferred from homology"/>
<gene>
    <name evidence="5" type="ORF">ACFP7A_07330</name>
</gene>
<dbReference type="InterPro" id="IPR001173">
    <property type="entry name" value="Glyco_trans_2-like"/>
</dbReference>
<reference evidence="6" key="1">
    <citation type="journal article" date="2019" name="Int. J. Syst. Evol. Microbiol.">
        <title>The Global Catalogue of Microorganisms (GCM) 10K type strain sequencing project: providing services to taxonomists for standard genome sequencing and annotation.</title>
        <authorList>
            <consortium name="The Broad Institute Genomics Platform"/>
            <consortium name="The Broad Institute Genome Sequencing Center for Infectious Disease"/>
            <person name="Wu L."/>
            <person name="Ma J."/>
        </authorList>
    </citation>
    <scope>NUCLEOTIDE SEQUENCE [LARGE SCALE GENOMIC DNA]</scope>
    <source>
        <strain evidence="6">CCUG 42001</strain>
    </source>
</reference>
<comment type="similarity">
    <text evidence="1">Belongs to the glycosyltransferase 2 family.</text>
</comment>
<organism evidence="5 6">
    <name type="scientific">Sporolactobacillus kofuensis</name>
    <dbReference type="NCBI Taxonomy" id="269672"/>
    <lineage>
        <taxon>Bacteria</taxon>
        <taxon>Bacillati</taxon>
        <taxon>Bacillota</taxon>
        <taxon>Bacilli</taxon>
        <taxon>Bacillales</taxon>
        <taxon>Sporolactobacillaceae</taxon>
        <taxon>Sporolactobacillus</taxon>
    </lineage>
</organism>
<accession>A0ABW1WCU6</accession>
<evidence type="ECO:0000256" key="3">
    <source>
        <dbReference type="ARBA" id="ARBA00022679"/>
    </source>
</evidence>
<dbReference type="EMBL" id="JBHSTQ010000006">
    <property type="protein sequence ID" value="MFC6386408.1"/>
    <property type="molecule type" value="Genomic_DNA"/>
</dbReference>
<evidence type="ECO:0000256" key="2">
    <source>
        <dbReference type="ARBA" id="ARBA00022676"/>
    </source>
</evidence>
<dbReference type="Pfam" id="PF00535">
    <property type="entry name" value="Glycos_transf_2"/>
    <property type="match status" value="1"/>
</dbReference>
<dbReference type="RefSeq" id="WP_253077412.1">
    <property type="nucleotide sequence ID" value="NZ_JAMXWN010000022.1"/>
</dbReference>
<dbReference type="InterPro" id="IPR029044">
    <property type="entry name" value="Nucleotide-diphossugar_trans"/>
</dbReference>
<dbReference type="EC" id="2.4.-.-" evidence="5"/>
<evidence type="ECO:0000313" key="6">
    <source>
        <dbReference type="Proteomes" id="UP001596267"/>
    </source>
</evidence>
<dbReference type="PANTHER" id="PTHR22916:SF51">
    <property type="entry name" value="GLYCOSYLTRANSFERASE EPSH-RELATED"/>
    <property type="match status" value="1"/>
</dbReference>
<dbReference type="GO" id="GO:0016757">
    <property type="term" value="F:glycosyltransferase activity"/>
    <property type="evidence" value="ECO:0007669"/>
    <property type="project" value="UniProtKB-KW"/>
</dbReference>
<keyword evidence="3 5" id="KW-0808">Transferase</keyword>
<evidence type="ECO:0000313" key="5">
    <source>
        <dbReference type="EMBL" id="MFC6386408.1"/>
    </source>
</evidence>
<comment type="caution">
    <text evidence="5">The sequence shown here is derived from an EMBL/GenBank/DDBJ whole genome shotgun (WGS) entry which is preliminary data.</text>
</comment>
<dbReference type="SUPFAM" id="SSF53448">
    <property type="entry name" value="Nucleotide-diphospho-sugar transferases"/>
    <property type="match status" value="1"/>
</dbReference>
<protein>
    <submittedName>
        <fullName evidence="5">Glycosyltransferase</fullName>
        <ecNumber evidence="5">2.4.-.-</ecNumber>
    </submittedName>
</protein>